<dbReference type="Pfam" id="PF00702">
    <property type="entry name" value="Hydrolase"/>
    <property type="match status" value="1"/>
</dbReference>
<reference evidence="1 2" key="1">
    <citation type="submission" date="2022-03" db="EMBL/GenBank/DDBJ databases">
        <title>Complete genome of Streptomyces rimosus ssp. rimosus R7 (=ATCC 10970).</title>
        <authorList>
            <person name="Beganovic S."/>
            <person name="Ruckert C."/>
            <person name="Busche T."/>
            <person name="Kalinowski J."/>
            <person name="Wittmann C."/>
        </authorList>
    </citation>
    <scope>NUCLEOTIDE SEQUENCE [LARGE SCALE GENOMIC DNA]</scope>
    <source>
        <strain evidence="1 2">R7</strain>
    </source>
</reference>
<dbReference type="SFLD" id="SFLDS00003">
    <property type="entry name" value="Haloacid_Dehalogenase"/>
    <property type="match status" value="1"/>
</dbReference>
<dbReference type="InterPro" id="IPR023214">
    <property type="entry name" value="HAD_sf"/>
</dbReference>
<dbReference type="NCBIfam" id="TIGR01549">
    <property type="entry name" value="HAD-SF-IA-v1"/>
    <property type="match status" value="1"/>
</dbReference>
<organism evidence="1 2">
    <name type="scientific">Streptomyces rimosus subsp. rimosus</name>
    <dbReference type="NCBI Taxonomy" id="132474"/>
    <lineage>
        <taxon>Bacteria</taxon>
        <taxon>Bacillati</taxon>
        <taxon>Actinomycetota</taxon>
        <taxon>Actinomycetes</taxon>
        <taxon>Kitasatosporales</taxon>
        <taxon>Streptomycetaceae</taxon>
        <taxon>Streptomyces</taxon>
    </lineage>
</organism>
<dbReference type="PANTHER" id="PTHR46649">
    <property type="match status" value="1"/>
</dbReference>
<gene>
    <name evidence="1" type="primary">hdl IVa2</name>
    <name evidence="1" type="ORF">SRIMR7_34670</name>
</gene>
<keyword evidence="1" id="KW-0378">Hydrolase</keyword>
<evidence type="ECO:0000313" key="1">
    <source>
        <dbReference type="EMBL" id="UNZ07308.1"/>
    </source>
</evidence>
<protein>
    <submittedName>
        <fullName evidence="1">(S)-2-haloacid dehalogenase 4A</fullName>
        <ecNumber evidence="1">3.8.1.2</ecNumber>
    </submittedName>
</protein>
<accession>A0ABY3ZAF4</accession>
<dbReference type="EC" id="3.8.1.2" evidence="1"/>
<dbReference type="GeneID" id="66853546"/>
<keyword evidence="2" id="KW-1185">Reference proteome</keyword>
<dbReference type="GO" id="GO:0018784">
    <property type="term" value="F:(S)-2-haloacid dehalogenase activity"/>
    <property type="evidence" value="ECO:0007669"/>
    <property type="project" value="UniProtKB-EC"/>
</dbReference>
<dbReference type="PANTHER" id="PTHR46649:SF4">
    <property type="entry name" value="HALOACID DEHALOGENASE-LIKE HYDROLASE (HAD) SUPERFAMILY PROTEIN"/>
    <property type="match status" value="1"/>
</dbReference>
<dbReference type="SUPFAM" id="SSF56784">
    <property type="entry name" value="HAD-like"/>
    <property type="match status" value="1"/>
</dbReference>
<name>A0ABY3ZAF4_STRRM</name>
<proteinExistence type="predicted"/>
<sequence>MTIKGVLFDFSGTLLRIESPESWLRAGLAETGTRLPEAETVRLAAELGRAGALPGGPSPERLPPGLSALWEVRDRSADRHRELYTGLARQVPLPDDRLYDALYERHMTAAAWAPYPDAAEVLGGLRQRGIRIGVVSNIGWDLRPVLRAHGLDRFVDSCVLSYEHGMQKPDLRLFEIACEELGLAPTDVLMVGDDRTADGAATALGCAYLPVDHVPVTERPDGLRPALGLVD</sequence>
<dbReference type="PRINTS" id="PR00413">
    <property type="entry name" value="HADHALOGNASE"/>
</dbReference>
<dbReference type="EMBL" id="CP094298">
    <property type="protein sequence ID" value="UNZ07308.1"/>
    <property type="molecule type" value="Genomic_DNA"/>
</dbReference>
<dbReference type="Proteomes" id="UP000829494">
    <property type="component" value="Chromosome"/>
</dbReference>
<dbReference type="InterPro" id="IPR036412">
    <property type="entry name" value="HAD-like_sf"/>
</dbReference>
<dbReference type="Gene3D" id="3.40.50.1000">
    <property type="entry name" value="HAD superfamily/HAD-like"/>
    <property type="match status" value="1"/>
</dbReference>
<dbReference type="InterPro" id="IPR006439">
    <property type="entry name" value="HAD-SF_hydro_IA"/>
</dbReference>
<evidence type="ECO:0000313" key="2">
    <source>
        <dbReference type="Proteomes" id="UP000829494"/>
    </source>
</evidence>
<dbReference type="SFLD" id="SFLDG01129">
    <property type="entry name" value="C1.5:_HAD__Beta-PGM__Phosphata"/>
    <property type="match status" value="1"/>
</dbReference>
<dbReference type="RefSeq" id="WP_003985735.1">
    <property type="nucleotide sequence ID" value="NZ_CP043497.1"/>
</dbReference>